<dbReference type="SUPFAM" id="SSF48264">
    <property type="entry name" value="Cytochrome P450"/>
    <property type="match status" value="1"/>
</dbReference>
<organism evidence="4 5">
    <name type="scientific">Platanthera guangdongensis</name>
    <dbReference type="NCBI Taxonomy" id="2320717"/>
    <lineage>
        <taxon>Eukaryota</taxon>
        <taxon>Viridiplantae</taxon>
        <taxon>Streptophyta</taxon>
        <taxon>Embryophyta</taxon>
        <taxon>Tracheophyta</taxon>
        <taxon>Spermatophyta</taxon>
        <taxon>Magnoliopsida</taxon>
        <taxon>Liliopsida</taxon>
        <taxon>Asparagales</taxon>
        <taxon>Orchidaceae</taxon>
        <taxon>Orchidoideae</taxon>
        <taxon>Orchideae</taxon>
        <taxon>Orchidinae</taxon>
        <taxon>Platanthera</taxon>
    </lineage>
</organism>
<dbReference type="InterPro" id="IPR001128">
    <property type="entry name" value="Cyt_P450"/>
</dbReference>
<feature type="region of interest" description="Disordered" evidence="3">
    <location>
        <begin position="1"/>
        <end position="26"/>
    </location>
</feature>
<protein>
    <submittedName>
        <fullName evidence="4">Allene oxide synthase 2</fullName>
    </submittedName>
</protein>
<keyword evidence="5" id="KW-1185">Reference proteome</keyword>
<sequence length="565" mass="62181">MKTAFVQNRPKIGKPGGLTGKPEPYSVSRNRAGQIIPAGLQKFYKLKRYILQHTAAAKTQAKEGFHQPIMASYPPPSSTTHADAGETETLRRTEPVKEIPGICGSPFIDRLQYFYFKGEESFFQSKIDLYGSTVFRTNMPPGPFMASDSRVIAVLDAKSFPVLFNTSVIEKKDVLTGTYMPTTKFTGGRRVCSYLDPSEPTHAKIKELFFTLLASRKDAIIPSFRSAFAARLFAAVDSKLASAGRADFNALNDEVCFDFLGEAFFGAPPSKFGAAGLPAKAGIWLSLQLAPLACNVSKYLPWFVEDPLLHTFPLPSFVAKPAYKALYSYFESAGAAVLKEAEKVGLSREEACHNLLFMGCFNAHGGLRIFFPALMKYLAVSGNGLHDRLTAEVRTAVSADGDNGLVTVAALEKMELVKSVVYEVLRLDPPVKYQYGHARKDFVIESHDAAFQVRKGEMIFGYQPFATRDKRVFGANADKFIPDRFIGEHGAKLLSNVWWSNGPETENPTVGNKQCAGKNFVVLIARLLVSEFFLYYDTFTAYVSKSALGAQVIITSATKAKNKLA</sequence>
<dbReference type="Proteomes" id="UP001412067">
    <property type="component" value="Unassembled WGS sequence"/>
</dbReference>
<evidence type="ECO:0000313" key="4">
    <source>
        <dbReference type="EMBL" id="KAK8958773.1"/>
    </source>
</evidence>
<gene>
    <name evidence="4" type="primary">CYP74A2</name>
    <name evidence="4" type="ORF">KSP40_PGU020776</name>
</gene>
<dbReference type="PANTHER" id="PTHR24286:SF302">
    <property type="entry name" value="ALLENE OXIDE SYNTHASE 2"/>
    <property type="match status" value="1"/>
</dbReference>
<dbReference type="CDD" id="cd11071">
    <property type="entry name" value="CYP74"/>
    <property type="match status" value="1"/>
</dbReference>
<feature type="region of interest" description="Disordered" evidence="3">
    <location>
        <begin position="68"/>
        <end position="92"/>
    </location>
</feature>
<keyword evidence="1" id="KW-0479">Metal-binding</keyword>
<accession>A0ABR2M405</accession>
<reference evidence="4 5" key="1">
    <citation type="journal article" date="2022" name="Nat. Plants">
        <title>Genomes of leafy and leafless Platanthera orchids illuminate the evolution of mycoheterotrophy.</title>
        <authorList>
            <person name="Li M.H."/>
            <person name="Liu K.W."/>
            <person name="Li Z."/>
            <person name="Lu H.C."/>
            <person name="Ye Q.L."/>
            <person name="Zhang D."/>
            <person name="Wang J.Y."/>
            <person name="Li Y.F."/>
            <person name="Zhong Z.M."/>
            <person name="Liu X."/>
            <person name="Yu X."/>
            <person name="Liu D.K."/>
            <person name="Tu X.D."/>
            <person name="Liu B."/>
            <person name="Hao Y."/>
            <person name="Liao X.Y."/>
            <person name="Jiang Y.T."/>
            <person name="Sun W.H."/>
            <person name="Chen J."/>
            <person name="Chen Y.Q."/>
            <person name="Ai Y."/>
            <person name="Zhai J.W."/>
            <person name="Wu S.S."/>
            <person name="Zhou Z."/>
            <person name="Hsiao Y.Y."/>
            <person name="Wu W.L."/>
            <person name="Chen Y.Y."/>
            <person name="Lin Y.F."/>
            <person name="Hsu J.L."/>
            <person name="Li C.Y."/>
            <person name="Wang Z.W."/>
            <person name="Zhao X."/>
            <person name="Zhong W.Y."/>
            <person name="Ma X.K."/>
            <person name="Ma L."/>
            <person name="Huang J."/>
            <person name="Chen G.Z."/>
            <person name="Huang M.Z."/>
            <person name="Huang L."/>
            <person name="Peng D.H."/>
            <person name="Luo Y.B."/>
            <person name="Zou S.Q."/>
            <person name="Chen S.P."/>
            <person name="Lan S."/>
            <person name="Tsai W.C."/>
            <person name="Van de Peer Y."/>
            <person name="Liu Z.J."/>
        </authorList>
    </citation>
    <scope>NUCLEOTIDE SEQUENCE [LARGE SCALE GENOMIC DNA]</scope>
    <source>
        <strain evidence="4">Lor288</strain>
    </source>
</reference>
<dbReference type="PANTHER" id="PTHR24286">
    <property type="entry name" value="CYTOCHROME P450 26"/>
    <property type="match status" value="1"/>
</dbReference>
<evidence type="ECO:0000256" key="2">
    <source>
        <dbReference type="ARBA" id="ARBA00023004"/>
    </source>
</evidence>
<dbReference type="EMBL" id="JBBWWR010000012">
    <property type="protein sequence ID" value="KAK8958773.1"/>
    <property type="molecule type" value="Genomic_DNA"/>
</dbReference>
<evidence type="ECO:0000256" key="3">
    <source>
        <dbReference type="SAM" id="MobiDB-lite"/>
    </source>
</evidence>
<dbReference type="InterPro" id="IPR036396">
    <property type="entry name" value="Cyt_P450_sf"/>
</dbReference>
<proteinExistence type="predicted"/>
<evidence type="ECO:0000313" key="5">
    <source>
        <dbReference type="Proteomes" id="UP001412067"/>
    </source>
</evidence>
<dbReference type="Gene3D" id="1.10.630.10">
    <property type="entry name" value="Cytochrome P450"/>
    <property type="match status" value="1"/>
</dbReference>
<name>A0ABR2M405_9ASPA</name>
<evidence type="ECO:0000256" key="1">
    <source>
        <dbReference type="ARBA" id="ARBA00022723"/>
    </source>
</evidence>
<dbReference type="Pfam" id="PF00067">
    <property type="entry name" value="p450"/>
    <property type="match status" value="1"/>
</dbReference>
<keyword evidence="2" id="KW-0408">Iron</keyword>
<comment type="caution">
    <text evidence="4">The sequence shown here is derived from an EMBL/GenBank/DDBJ whole genome shotgun (WGS) entry which is preliminary data.</text>
</comment>